<keyword evidence="6" id="KW-1185">Reference proteome</keyword>
<feature type="compositionally biased region" description="Basic and acidic residues" evidence="4">
    <location>
        <begin position="98"/>
        <end position="117"/>
    </location>
</feature>
<feature type="region of interest" description="Disordered" evidence="4">
    <location>
        <begin position="77"/>
        <end position="146"/>
    </location>
</feature>
<dbReference type="PANTHER" id="PTHR15635">
    <property type="entry name" value="COILED-COIL DOMAIN CONTAINING PROTEIN 9"/>
    <property type="match status" value="1"/>
</dbReference>
<feature type="non-terminal residue" evidence="5">
    <location>
        <position position="1"/>
    </location>
</feature>
<name>A0A8J4X5A4_CLAMG</name>
<dbReference type="PANTHER" id="PTHR15635:SF10">
    <property type="entry name" value="COILED-COIL DOMAIN-CONTAINING PROTEIN 9B"/>
    <property type="match status" value="1"/>
</dbReference>
<organism evidence="5 6">
    <name type="scientific">Clarias magur</name>
    <name type="common">Asian catfish</name>
    <name type="synonym">Macropteronotus magur</name>
    <dbReference type="NCBI Taxonomy" id="1594786"/>
    <lineage>
        <taxon>Eukaryota</taxon>
        <taxon>Metazoa</taxon>
        <taxon>Chordata</taxon>
        <taxon>Craniata</taxon>
        <taxon>Vertebrata</taxon>
        <taxon>Euteleostomi</taxon>
        <taxon>Actinopterygii</taxon>
        <taxon>Neopterygii</taxon>
        <taxon>Teleostei</taxon>
        <taxon>Ostariophysi</taxon>
        <taxon>Siluriformes</taxon>
        <taxon>Clariidae</taxon>
        <taxon>Clarias</taxon>
    </lineage>
</organism>
<feature type="non-terminal residue" evidence="5">
    <location>
        <position position="146"/>
    </location>
</feature>
<keyword evidence="2 3" id="KW-0175">Coiled coil</keyword>
<comment type="caution">
    <text evidence="5">The sequence shown here is derived from an EMBL/GenBank/DDBJ whole genome shotgun (WGS) entry which is preliminary data.</text>
</comment>
<feature type="coiled-coil region" evidence="3">
    <location>
        <begin position="47"/>
        <end position="74"/>
    </location>
</feature>
<dbReference type="AlphaFoldDB" id="A0A8J4X5A4"/>
<dbReference type="Proteomes" id="UP000727407">
    <property type="component" value="Unassembled WGS sequence"/>
</dbReference>
<proteinExistence type="predicted"/>
<protein>
    <submittedName>
        <fullName evidence="5">Coiled-coil domain-containing protein 9B isoform X3</fullName>
    </submittedName>
</protein>
<evidence type="ECO:0000256" key="4">
    <source>
        <dbReference type="SAM" id="MobiDB-lite"/>
    </source>
</evidence>
<accession>A0A8J4X5A4</accession>
<reference evidence="5" key="1">
    <citation type="submission" date="2020-07" db="EMBL/GenBank/DDBJ databases">
        <title>Clarias magur genome sequencing, assembly and annotation.</title>
        <authorList>
            <person name="Kushwaha B."/>
            <person name="Kumar R."/>
            <person name="Das P."/>
            <person name="Joshi C.G."/>
            <person name="Kumar D."/>
            <person name="Nagpure N.S."/>
            <person name="Pandey M."/>
            <person name="Agarwal S."/>
            <person name="Srivastava S."/>
            <person name="Singh M."/>
            <person name="Sahoo L."/>
            <person name="Jayasankar P."/>
            <person name="Meher P.K."/>
            <person name="Koringa P.G."/>
            <person name="Iquebal M.A."/>
            <person name="Das S.P."/>
            <person name="Bit A."/>
            <person name="Patnaik S."/>
            <person name="Patel N."/>
            <person name="Shah T.M."/>
            <person name="Hinsu A."/>
            <person name="Jena J.K."/>
        </authorList>
    </citation>
    <scope>NUCLEOTIDE SEQUENCE</scope>
    <source>
        <strain evidence="5">CIFAMagur01</strain>
        <tissue evidence="5">Testis</tissue>
    </source>
</reference>
<dbReference type="InterPro" id="IPR029336">
    <property type="entry name" value="DUF4594"/>
</dbReference>
<dbReference type="EMBL" id="QNUK01000420">
    <property type="protein sequence ID" value="KAF5893673.1"/>
    <property type="molecule type" value="Genomic_DNA"/>
</dbReference>
<evidence type="ECO:0000256" key="3">
    <source>
        <dbReference type="SAM" id="Coils"/>
    </source>
</evidence>
<gene>
    <name evidence="5" type="ORF">DAT39_016615</name>
</gene>
<dbReference type="OrthoDB" id="10058133at2759"/>
<evidence type="ECO:0000313" key="5">
    <source>
        <dbReference type="EMBL" id="KAF5893673.1"/>
    </source>
</evidence>
<evidence type="ECO:0000256" key="1">
    <source>
        <dbReference type="ARBA" id="ARBA00022553"/>
    </source>
</evidence>
<keyword evidence="1" id="KW-0597">Phosphoprotein</keyword>
<evidence type="ECO:0000313" key="6">
    <source>
        <dbReference type="Proteomes" id="UP000727407"/>
    </source>
</evidence>
<sequence length="146" mass="17068">KMQNVWSKTRLFDDTRYSFIDPDYYLNIEDYFQNVSLREKSPTDMMLVKKEQKDAELDRKIEALRKKNEALMKRYQGKRVVSEKVEKSSPPGLAGTKHSTEGRGEPLDTTAGRRDCPKSQIGKKQERKYRSEAAHLGFTEYNPYPQ</sequence>
<evidence type="ECO:0000256" key="2">
    <source>
        <dbReference type="ARBA" id="ARBA00023054"/>
    </source>
</evidence>